<dbReference type="Pfam" id="PF13614">
    <property type="entry name" value="AAA_31"/>
    <property type="match status" value="1"/>
</dbReference>
<dbReference type="InterPro" id="IPR050678">
    <property type="entry name" value="DNA_Partitioning_ATPase"/>
</dbReference>
<reference evidence="2 3" key="1">
    <citation type="submission" date="2018-02" db="EMBL/GenBank/DDBJ databases">
        <title>Comparative genomes isolates from brazilian mangrove.</title>
        <authorList>
            <person name="Araujo J.E."/>
            <person name="Taketani R.G."/>
            <person name="Silva M.C.P."/>
            <person name="Loureco M.V."/>
            <person name="Andreote F.D."/>
        </authorList>
    </citation>
    <scope>NUCLEOTIDE SEQUENCE [LARGE SCALE GENOMIC DNA]</scope>
    <source>
        <strain evidence="2 3">HEX-2 MGV</strain>
    </source>
</reference>
<comment type="caution">
    <text evidence="2">The sequence shown here is derived from an EMBL/GenBank/DDBJ whole genome shotgun (WGS) entry which is preliminary data.</text>
</comment>
<dbReference type="PANTHER" id="PTHR13696">
    <property type="entry name" value="P-LOOP CONTAINING NUCLEOSIDE TRIPHOSPHATE HYDROLASE"/>
    <property type="match status" value="1"/>
</dbReference>
<name>A0A2S8F1S9_9BACT</name>
<gene>
    <name evidence="2" type="ORF">C5Y96_21980</name>
</gene>
<feature type="domain" description="AAA" evidence="1">
    <location>
        <begin position="3"/>
        <end position="176"/>
    </location>
</feature>
<dbReference type="Proteomes" id="UP000240009">
    <property type="component" value="Unassembled WGS sequence"/>
</dbReference>
<sequence>MSKIVSIHSFRGGTGKSNVTANLAVTIARAGYRVGIVDTDIQSPGIHVVFHLTEDRVTHCLNDFLWGDCQIEDAAYDVTDAAIGNVAAGDERPRVFLVPASIKTSEIGRVLKEGYDVGLLNDGFKRLIQKLNLDFLLIDTHPGVNEETLLSIVISDRLLLVLRPDQQDFQGSSVTLELARRLDVSEVSLIVNKIPPGMDRAQLKNKVETIYSAEVLALLPLNFELVRMASSGLFVNRYPEHPFTRELNLVANSLIK</sequence>
<dbReference type="InterPro" id="IPR025669">
    <property type="entry name" value="AAA_dom"/>
</dbReference>
<organism evidence="2 3">
    <name type="scientific">Blastopirellula marina</name>
    <dbReference type="NCBI Taxonomy" id="124"/>
    <lineage>
        <taxon>Bacteria</taxon>
        <taxon>Pseudomonadati</taxon>
        <taxon>Planctomycetota</taxon>
        <taxon>Planctomycetia</taxon>
        <taxon>Pirellulales</taxon>
        <taxon>Pirellulaceae</taxon>
        <taxon>Blastopirellula</taxon>
    </lineage>
</organism>
<proteinExistence type="predicted"/>
<dbReference type="AlphaFoldDB" id="A0A2S8F1S9"/>
<dbReference type="SUPFAM" id="SSF52540">
    <property type="entry name" value="P-loop containing nucleoside triphosphate hydrolases"/>
    <property type="match status" value="1"/>
</dbReference>
<evidence type="ECO:0000259" key="1">
    <source>
        <dbReference type="Pfam" id="PF13614"/>
    </source>
</evidence>
<evidence type="ECO:0000313" key="2">
    <source>
        <dbReference type="EMBL" id="PQO26121.1"/>
    </source>
</evidence>
<dbReference type="OrthoDB" id="13869at2"/>
<dbReference type="PANTHER" id="PTHR13696:SF52">
    <property type="entry name" value="PARA FAMILY PROTEIN CT_582"/>
    <property type="match status" value="1"/>
</dbReference>
<dbReference type="EMBL" id="PUIA01000069">
    <property type="protein sequence ID" value="PQO26121.1"/>
    <property type="molecule type" value="Genomic_DNA"/>
</dbReference>
<dbReference type="InterPro" id="IPR027417">
    <property type="entry name" value="P-loop_NTPase"/>
</dbReference>
<protein>
    <submittedName>
        <fullName evidence="2">CDP-3, 6-dideoxy-D-glycero-L-glycero-4-hexulose-4-reductase</fullName>
    </submittedName>
</protein>
<evidence type="ECO:0000313" key="3">
    <source>
        <dbReference type="Proteomes" id="UP000240009"/>
    </source>
</evidence>
<dbReference type="RefSeq" id="WP_105357880.1">
    <property type="nucleotide sequence ID" value="NZ_PUIA01000069.1"/>
</dbReference>
<dbReference type="Gene3D" id="3.40.50.300">
    <property type="entry name" value="P-loop containing nucleotide triphosphate hydrolases"/>
    <property type="match status" value="1"/>
</dbReference>
<accession>A0A2S8F1S9</accession>